<dbReference type="PANTHER" id="PTHR11048">
    <property type="entry name" value="PRENYLTRANSFERASES"/>
    <property type="match status" value="1"/>
</dbReference>
<comment type="subcellular location">
    <subcellularLocation>
        <location evidence="1">Membrane</location>
        <topology evidence="1">Multi-pass membrane protein</topology>
    </subcellularLocation>
</comment>
<dbReference type="Gene3D" id="1.10.357.140">
    <property type="entry name" value="UbiA prenyltransferase"/>
    <property type="match status" value="1"/>
</dbReference>
<dbReference type="NCBIfam" id="NF008977">
    <property type="entry name" value="PRK12324.1-2"/>
    <property type="match status" value="1"/>
</dbReference>
<dbReference type="Proteomes" id="UP000092971">
    <property type="component" value="Chromosome"/>
</dbReference>
<sequence length="285" mass="32167">MNGKLLRLLRPKQWVKNIFVLVPLIFSRTFTEPGRVLRALGAFLCFTAVSSAIYVLNDIIDIEKDRLHETKRFRPLASGEVTKGQAFILMALLLVLGLAVAFAISTNVVLCLTTYIVLNILYSLFFKKIVILDITVIAIGFVLRVITGAAAINVYISSWVLLCSFFIALCLAAGKRKTEKASLQESSTEHRKVLAVYTDEFLKGLIQISITCTTITYSLYTILEYNVQSPMITILFVVFGLFRYMQLVFEDDEGRLPEELILSDRPLLLSIFLFGVSWIIIFLML</sequence>
<dbReference type="NCBIfam" id="NF008978">
    <property type="entry name" value="PRK12324.1-4"/>
    <property type="match status" value="1"/>
</dbReference>
<dbReference type="GO" id="GO:0016765">
    <property type="term" value="F:transferase activity, transferring alkyl or aryl (other than methyl) groups"/>
    <property type="evidence" value="ECO:0007669"/>
    <property type="project" value="InterPro"/>
</dbReference>
<feature type="transmembrane region" description="Helical" evidence="5">
    <location>
        <begin position="86"/>
        <end position="118"/>
    </location>
</feature>
<dbReference type="GO" id="GO:0009247">
    <property type="term" value="P:glycolipid biosynthetic process"/>
    <property type="evidence" value="ECO:0007669"/>
    <property type="project" value="TreeGrafter"/>
</dbReference>
<evidence type="ECO:0000256" key="3">
    <source>
        <dbReference type="ARBA" id="ARBA00022989"/>
    </source>
</evidence>
<dbReference type="InterPro" id="IPR039653">
    <property type="entry name" value="Prenyltransferase"/>
</dbReference>
<dbReference type="InterPro" id="IPR044878">
    <property type="entry name" value="UbiA_sf"/>
</dbReference>
<keyword evidence="6" id="KW-0808">Transferase</keyword>
<dbReference type="RefSeq" id="WP_015357856.1">
    <property type="nucleotide sequence ID" value="NZ_CP014672.1"/>
</dbReference>
<evidence type="ECO:0000256" key="2">
    <source>
        <dbReference type="ARBA" id="ARBA00022692"/>
    </source>
</evidence>
<feature type="transmembrane region" description="Helical" evidence="5">
    <location>
        <begin position="36"/>
        <end position="56"/>
    </location>
</feature>
<name>A0A1B1YA45_THEST</name>
<dbReference type="InterPro" id="IPR000537">
    <property type="entry name" value="UbiA_prenyltransferase"/>
</dbReference>
<feature type="transmembrane region" description="Helical" evidence="5">
    <location>
        <begin position="266"/>
        <end position="284"/>
    </location>
</feature>
<keyword evidence="4 5" id="KW-0472">Membrane</keyword>
<evidence type="ECO:0000256" key="5">
    <source>
        <dbReference type="SAM" id="Phobius"/>
    </source>
</evidence>
<accession>A0A1B1YA45</accession>
<proteinExistence type="predicted"/>
<protein>
    <submittedName>
        <fullName evidence="6">Prenyltransferase</fullName>
    </submittedName>
</protein>
<dbReference type="CDD" id="cd13963">
    <property type="entry name" value="PT_UbiA_2"/>
    <property type="match status" value="1"/>
</dbReference>
<dbReference type="AlphaFoldDB" id="A0A1B1YA45"/>
<feature type="transmembrane region" description="Helical" evidence="5">
    <location>
        <begin position="156"/>
        <end position="174"/>
    </location>
</feature>
<reference evidence="6 7" key="1">
    <citation type="submission" date="2016-02" db="EMBL/GenBank/DDBJ databases">
        <title>Comparison of Clostridium stercorarium subspecies using comparative genomics and transcriptomics.</title>
        <authorList>
            <person name="Schellenberg J."/>
            <person name="Thallinger G."/>
            <person name="Levin D.B."/>
            <person name="Zhang X."/>
            <person name="Alvare G."/>
            <person name="Fristensky B."/>
            <person name="Sparling R."/>
        </authorList>
    </citation>
    <scope>NUCLEOTIDE SEQUENCE [LARGE SCALE GENOMIC DNA]</scope>
    <source>
        <strain evidence="6 7">DSM 2910</strain>
    </source>
</reference>
<keyword evidence="3 5" id="KW-1133">Transmembrane helix</keyword>
<dbReference type="GO" id="GO:0005886">
    <property type="term" value="C:plasma membrane"/>
    <property type="evidence" value="ECO:0007669"/>
    <property type="project" value="TreeGrafter"/>
</dbReference>
<organism evidence="6 7">
    <name type="scientific">Thermoclostridium stercorarium subsp. thermolacticum DSM 2910</name>
    <dbReference type="NCBI Taxonomy" id="1121336"/>
    <lineage>
        <taxon>Bacteria</taxon>
        <taxon>Bacillati</taxon>
        <taxon>Bacillota</taxon>
        <taxon>Clostridia</taxon>
        <taxon>Eubacteriales</taxon>
        <taxon>Oscillospiraceae</taxon>
        <taxon>Thermoclostridium</taxon>
    </lineage>
</organism>
<keyword evidence="2 5" id="KW-0812">Transmembrane</keyword>
<evidence type="ECO:0000313" key="7">
    <source>
        <dbReference type="Proteomes" id="UP000092971"/>
    </source>
</evidence>
<evidence type="ECO:0000256" key="4">
    <source>
        <dbReference type="ARBA" id="ARBA00023136"/>
    </source>
</evidence>
<dbReference type="Pfam" id="PF01040">
    <property type="entry name" value="UbiA"/>
    <property type="match status" value="1"/>
</dbReference>
<gene>
    <name evidence="6" type="ORF">CSTERTH_00595</name>
</gene>
<feature type="transmembrane region" description="Helical" evidence="5">
    <location>
        <begin position="229"/>
        <end position="245"/>
    </location>
</feature>
<dbReference type="OrthoDB" id="9803632at2"/>
<dbReference type="EMBL" id="CP014672">
    <property type="protein sequence ID" value="ANW97636.1"/>
    <property type="molecule type" value="Genomic_DNA"/>
</dbReference>
<evidence type="ECO:0000256" key="1">
    <source>
        <dbReference type="ARBA" id="ARBA00004141"/>
    </source>
</evidence>
<evidence type="ECO:0000313" key="6">
    <source>
        <dbReference type="EMBL" id="ANW97636.1"/>
    </source>
</evidence>
<dbReference type="PANTHER" id="PTHR11048:SF5">
    <property type="entry name" value="DECAPRENYL-PHOSPHATE PHOSPHORIBOSYLTRANSFERASE"/>
    <property type="match status" value="1"/>
</dbReference>